<dbReference type="Pfam" id="PF02614">
    <property type="entry name" value="UxaC"/>
    <property type="match status" value="1"/>
</dbReference>
<dbReference type="InterPro" id="IPR003766">
    <property type="entry name" value="Uronate_isomerase"/>
</dbReference>
<evidence type="ECO:0000256" key="3">
    <source>
        <dbReference type="ARBA" id="ARBA00008397"/>
    </source>
</evidence>
<organism evidence="8 9">
    <name type="scientific">Hirschia baltica (strain ATCC 49814 / DSM 5838 / IFAM 1418)</name>
    <dbReference type="NCBI Taxonomy" id="582402"/>
    <lineage>
        <taxon>Bacteria</taxon>
        <taxon>Pseudomonadati</taxon>
        <taxon>Pseudomonadota</taxon>
        <taxon>Alphaproteobacteria</taxon>
        <taxon>Hyphomonadales</taxon>
        <taxon>Hyphomonadaceae</taxon>
        <taxon>Hirschia</taxon>
    </lineage>
</organism>
<reference evidence="9" key="1">
    <citation type="journal article" date="2011" name="J. Bacteriol.">
        <title>Genome sequences of eight morphologically diverse alphaproteobacteria.</title>
        <authorList>
            <consortium name="US DOE Joint Genome Institute"/>
            <person name="Brown P.J."/>
            <person name="Kysela D.T."/>
            <person name="Buechlein A."/>
            <person name="Hemmerich C."/>
            <person name="Brun Y.V."/>
        </authorList>
    </citation>
    <scope>NUCLEOTIDE SEQUENCE [LARGE SCALE GENOMIC DNA]</scope>
    <source>
        <strain evidence="9">ATCC 49814 / DSM 5838 / IFAM 1418</strain>
    </source>
</reference>
<dbReference type="GO" id="GO:0042840">
    <property type="term" value="P:D-glucuronate catabolic process"/>
    <property type="evidence" value="ECO:0007669"/>
    <property type="project" value="TreeGrafter"/>
</dbReference>
<protein>
    <recommendedName>
        <fullName evidence="5 7">Uronate isomerase</fullName>
        <ecNumber evidence="4 7">5.3.1.12</ecNumber>
    </recommendedName>
    <alternativeName>
        <fullName evidence="7">Glucuronate isomerase</fullName>
    </alternativeName>
    <alternativeName>
        <fullName evidence="7">Uronic isomerase</fullName>
    </alternativeName>
</protein>
<evidence type="ECO:0000256" key="1">
    <source>
        <dbReference type="ARBA" id="ARBA00001165"/>
    </source>
</evidence>
<dbReference type="AlphaFoldDB" id="C6XQE0"/>
<keyword evidence="9" id="KW-1185">Reference proteome</keyword>
<comment type="catalytic activity">
    <reaction evidence="1 7">
        <text>D-glucuronate = D-fructuronate</text>
        <dbReference type="Rhea" id="RHEA:13049"/>
        <dbReference type="ChEBI" id="CHEBI:58720"/>
        <dbReference type="ChEBI" id="CHEBI:59863"/>
        <dbReference type="EC" id="5.3.1.12"/>
    </reaction>
</comment>
<dbReference type="Gene3D" id="1.10.2020.10">
    <property type="entry name" value="uronate isomerase, domain 2, chain A"/>
    <property type="match status" value="1"/>
</dbReference>
<evidence type="ECO:0000256" key="6">
    <source>
        <dbReference type="ARBA" id="ARBA00023235"/>
    </source>
</evidence>
<dbReference type="UniPathway" id="UPA00246"/>
<dbReference type="eggNOG" id="COG1904">
    <property type="taxonomic scope" value="Bacteria"/>
</dbReference>
<dbReference type="OrthoDB" id="9766564at2"/>
<accession>C6XQE0</accession>
<dbReference type="SUPFAM" id="SSF51556">
    <property type="entry name" value="Metallo-dependent hydrolases"/>
    <property type="match status" value="1"/>
</dbReference>
<comment type="pathway">
    <text evidence="2 7">Carbohydrate metabolism; pentose and glucuronate interconversion.</text>
</comment>
<dbReference type="EMBL" id="CP001678">
    <property type="protein sequence ID" value="ACT60439.1"/>
    <property type="molecule type" value="Genomic_DNA"/>
</dbReference>
<proteinExistence type="inferred from homology"/>
<dbReference type="NCBIfam" id="NF002794">
    <property type="entry name" value="PRK02925.1"/>
    <property type="match status" value="1"/>
</dbReference>
<dbReference type="Gene3D" id="3.20.20.140">
    <property type="entry name" value="Metal-dependent hydrolases"/>
    <property type="match status" value="1"/>
</dbReference>
<evidence type="ECO:0000256" key="2">
    <source>
        <dbReference type="ARBA" id="ARBA00004892"/>
    </source>
</evidence>
<dbReference type="GO" id="GO:0008880">
    <property type="term" value="F:glucuronate isomerase activity"/>
    <property type="evidence" value="ECO:0007669"/>
    <property type="project" value="UniProtKB-UniRule"/>
</dbReference>
<dbReference type="HOGENOM" id="CLU_044465_0_0_5"/>
<evidence type="ECO:0000256" key="7">
    <source>
        <dbReference type="HAMAP-Rule" id="MF_00675"/>
    </source>
</evidence>
<evidence type="ECO:0000256" key="4">
    <source>
        <dbReference type="ARBA" id="ARBA00012546"/>
    </source>
</evidence>
<dbReference type="PANTHER" id="PTHR30068">
    <property type="entry name" value="URONATE ISOMERASE"/>
    <property type="match status" value="1"/>
</dbReference>
<evidence type="ECO:0000256" key="5">
    <source>
        <dbReference type="ARBA" id="ARBA00020555"/>
    </source>
</evidence>
<dbReference type="PANTHER" id="PTHR30068:SF4">
    <property type="entry name" value="URONATE ISOMERASE"/>
    <property type="match status" value="1"/>
</dbReference>
<keyword evidence="6 7" id="KW-0413">Isomerase</keyword>
<dbReference type="InterPro" id="IPR032466">
    <property type="entry name" value="Metal_Hydrolase"/>
</dbReference>
<comment type="similarity">
    <text evidence="3 7">Belongs to the metallo-dependent hydrolases superfamily. Uronate isomerase family.</text>
</comment>
<evidence type="ECO:0000313" key="9">
    <source>
        <dbReference type="Proteomes" id="UP000002745"/>
    </source>
</evidence>
<gene>
    <name evidence="7" type="primary">uxaC</name>
    <name evidence="8" type="ordered locus">Hbal_2766</name>
</gene>
<dbReference type="GO" id="GO:0019698">
    <property type="term" value="P:D-galacturonate catabolic process"/>
    <property type="evidence" value="ECO:0007669"/>
    <property type="project" value="TreeGrafter"/>
</dbReference>
<sequence length="472" mass="53593">MTKPLKLNPDRLFPADSKERDIARNLYKSVADLPIISPHGHTDPSWFADDEAFPNPAQLLITPDHYVFRMLYSQGIALSKLGVPTIDGSPTETDGRTIWRLLAENYHLFRGTPSRTWLDWVFAEVFKLDVMLDTETSDLYYDVMAEKLNSPEFRPRALYKKFNIELLSTTEGALDDLRHHKKISESGWDGRVITTYRPDSVIDPEFEGFLDNVEAFGKLTNEDTTDWAGYLNAHRSRREYFRNVGGATASDHGFETATTANLSPQDAEALFNRVIKGNCSAQDAELFRGQMLTEMARMSLDDGMTMQIHAGSCRNHNQSVFQQFGRDKGADIPVQTEYTRALKPLLDAVGNEPSLTVILFTLDEDNYSRELATMAGHYPALKLGPPWWFHDSPEGMRRFREKTTETAGFYNTVGFNDDTRAFLSIPARHDVARRMDCGWLAKLVADHRLDETEAAEIAKDLTYNLPKKAYKL</sequence>
<evidence type="ECO:0000313" key="8">
    <source>
        <dbReference type="EMBL" id="ACT60439.1"/>
    </source>
</evidence>
<dbReference type="HAMAP" id="MF_00675">
    <property type="entry name" value="UxaC"/>
    <property type="match status" value="1"/>
</dbReference>
<dbReference type="Proteomes" id="UP000002745">
    <property type="component" value="Chromosome"/>
</dbReference>
<comment type="catalytic activity">
    <reaction evidence="7">
        <text>aldehydo-D-galacturonate = keto-D-tagaturonate</text>
        <dbReference type="Rhea" id="RHEA:27702"/>
        <dbReference type="ChEBI" id="CHEBI:12952"/>
        <dbReference type="ChEBI" id="CHEBI:17886"/>
    </reaction>
</comment>
<name>C6XQE0_HIRBI</name>
<dbReference type="EC" id="5.3.1.12" evidence="4 7"/>
<dbReference type="RefSeq" id="WP_015828589.1">
    <property type="nucleotide sequence ID" value="NC_012982.1"/>
</dbReference>
<dbReference type="KEGG" id="hba:Hbal_2766"/>
<dbReference type="STRING" id="582402.Hbal_2766"/>